<organism evidence="1 2">
    <name type="scientific">Purpureocillium lilacinum</name>
    <name type="common">Paecilomyces lilacinus</name>
    <dbReference type="NCBI Taxonomy" id="33203"/>
    <lineage>
        <taxon>Eukaryota</taxon>
        <taxon>Fungi</taxon>
        <taxon>Dikarya</taxon>
        <taxon>Ascomycota</taxon>
        <taxon>Pezizomycotina</taxon>
        <taxon>Sordariomycetes</taxon>
        <taxon>Hypocreomycetidae</taxon>
        <taxon>Hypocreales</taxon>
        <taxon>Ophiocordycipitaceae</taxon>
        <taxon>Purpureocillium</taxon>
    </lineage>
</organism>
<evidence type="ECO:0000313" key="1">
    <source>
        <dbReference type="EMBL" id="PWI64075.1"/>
    </source>
</evidence>
<proteinExistence type="predicted"/>
<sequence length="93" mass="11026">MHLSDRRVGCRRATSAYWTLQSVRRDWLSSKRIEKSRLSDVRQWPSMERARDGEDGEDDIIKVRVEDMDSLDGNWDKQSVQDEIPFIRSLQET</sequence>
<name>A0A2U3DPA5_PURLI</name>
<reference evidence="1 2" key="1">
    <citation type="journal article" date="2016" name="Front. Microbiol.">
        <title>Genome and transcriptome sequences reveal the specific parasitism of the nematophagous Purpureocillium lilacinum 36-1.</title>
        <authorList>
            <person name="Xie J."/>
            <person name="Li S."/>
            <person name="Mo C."/>
            <person name="Xiao X."/>
            <person name="Peng D."/>
            <person name="Wang G."/>
            <person name="Xiao Y."/>
        </authorList>
    </citation>
    <scope>NUCLEOTIDE SEQUENCE [LARGE SCALE GENOMIC DNA]</scope>
    <source>
        <strain evidence="1 2">36-1</strain>
    </source>
</reference>
<protein>
    <submittedName>
        <fullName evidence="1">Uncharacterized protein</fullName>
    </submittedName>
</protein>
<dbReference type="AlphaFoldDB" id="A0A2U3DPA5"/>
<comment type="caution">
    <text evidence="1">The sequence shown here is derived from an EMBL/GenBank/DDBJ whole genome shotgun (WGS) entry which is preliminary data.</text>
</comment>
<dbReference type="EMBL" id="LCWV01000101">
    <property type="protein sequence ID" value="PWI64075.1"/>
    <property type="molecule type" value="Genomic_DNA"/>
</dbReference>
<gene>
    <name evidence="1" type="ORF">PCL_00007</name>
</gene>
<accession>A0A2U3DPA5</accession>
<evidence type="ECO:0000313" key="2">
    <source>
        <dbReference type="Proteomes" id="UP000245956"/>
    </source>
</evidence>
<dbReference type="Proteomes" id="UP000245956">
    <property type="component" value="Unassembled WGS sequence"/>
</dbReference>